<gene>
    <name evidence="10" type="ORF">FH5T_15700</name>
</gene>
<keyword evidence="2 7" id="KW-0813">Transport</keyword>
<dbReference type="InterPro" id="IPR012910">
    <property type="entry name" value="Plug_dom"/>
</dbReference>
<dbReference type="Gene3D" id="2.170.130.10">
    <property type="entry name" value="TonB-dependent receptor, plug domain"/>
    <property type="match status" value="1"/>
</dbReference>
<dbReference type="InterPro" id="IPR008969">
    <property type="entry name" value="CarboxyPept-like_regulatory"/>
</dbReference>
<dbReference type="InterPro" id="IPR023997">
    <property type="entry name" value="TonB-dep_OMP_SusC/RagA_CS"/>
</dbReference>
<dbReference type="Pfam" id="PF13715">
    <property type="entry name" value="CarbopepD_reg_2"/>
    <property type="match status" value="1"/>
</dbReference>
<evidence type="ECO:0000256" key="2">
    <source>
        <dbReference type="ARBA" id="ARBA00022448"/>
    </source>
</evidence>
<dbReference type="NCBIfam" id="TIGR04057">
    <property type="entry name" value="SusC_RagA_signa"/>
    <property type="match status" value="1"/>
</dbReference>
<comment type="subcellular location">
    <subcellularLocation>
        <location evidence="1 7">Cell outer membrane</location>
        <topology evidence="1 7">Multi-pass membrane protein</topology>
    </subcellularLocation>
</comment>
<dbReference type="Pfam" id="PF07715">
    <property type="entry name" value="Plug"/>
    <property type="match status" value="1"/>
</dbReference>
<reference evidence="10 11" key="1">
    <citation type="submission" date="2014-03" db="EMBL/GenBank/DDBJ databases">
        <title>Complete genome sequence of a deeply braunched marine Bacteroidia bacterium Draconibacterium orientale type strain FH5T.</title>
        <authorList>
            <person name="Li X."/>
            <person name="Wang X."/>
            <person name="Xie Z."/>
            <person name="Du Z."/>
            <person name="Chen G."/>
        </authorList>
    </citation>
    <scope>NUCLEOTIDE SEQUENCE [LARGE SCALE GENOMIC DNA]</scope>
    <source>
        <strain evidence="10 11">FH5</strain>
    </source>
</reference>
<dbReference type="EMBL" id="CP007451">
    <property type="protein sequence ID" value="AHW60595.1"/>
    <property type="molecule type" value="Genomic_DNA"/>
</dbReference>
<evidence type="ECO:0000256" key="1">
    <source>
        <dbReference type="ARBA" id="ARBA00004571"/>
    </source>
</evidence>
<dbReference type="NCBIfam" id="TIGR04056">
    <property type="entry name" value="OMP_RagA_SusC"/>
    <property type="match status" value="1"/>
</dbReference>
<dbReference type="Gene3D" id="2.40.170.20">
    <property type="entry name" value="TonB-dependent receptor, beta-barrel domain"/>
    <property type="match status" value="1"/>
</dbReference>
<keyword evidence="6 7" id="KW-0998">Cell outer membrane</keyword>
<accession>A0ABM5QA52</accession>
<proteinExistence type="inferred from homology"/>
<keyword evidence="8" id="KW-0732">Signal</keyword>
<feature type="domain" description="TonB-dependent receptor plug" evidence="9">
    <location>
        <begin position="119"/>
        <end position="224"/>
    </location>
</feature>
<dbReference type="InterPro" id="IPR023996">
    <property type="entry name" value="TonB-dep_OMP_SusC/RagA"/>
</dbReference>
<comment type="similarity">
    <text evidence="7">Belongs to the TonB-dependent receptor family.</text>
</comment>
<name>A0ABM5QA52_9BACT</name>
<dbReference type="InterPro" id="IPR039426">
    <property type="entry name" value="TonB-dep_rcpt-like"/>
</dbReference>
<evidence type="ECO:0000256" key="4">
    <source>
        <dbReference type="ARBA" id="ARBA00022692"/>
    </source>
</evidence>
<feature type="signal peptide" evidence="8">
    <location>
        <begin position="1"/>
        <end position="25"/>
    </location>
</feature>
<keyword evidence="4 7" id="KW-0812">Transmembrane</keyword>
<keyword evidence="3 7" id="KW-1134">Transmembrane beta strand</keyword>
<evidence type="ECO:0000259" key="9">
    <source>
        <dbReference type="Pfam" id="PF07715"/>
    </source>
</evidence>
<evidence type="ECO:0000313" key="10">
    <source>
        <dbReference type="EMBL" id="AHW60595.1"/>
    </source>
</evidence>
<dbReference type="InterPro" id="IPR037066">
    <property type="entry name" value="Plug_dom_sf"/>
</dbReference>
<keyword evidence="11" id="KW-1185">Reference proteome</keyword>
<evidence type="ECO:0000256" key="7">
    <source>
        <dbReference type="PROSITE-ProRule" id="PRU01360"/>
    </source>
</evidence>
<dbReference type="Proteomes" id="UP000023772">
    <property type="component" value="Chromosome"/>
</dbReference>
<evidence type="ECO:0000256" key="8">
    <source>
        <dbReference type="SAM" id="SignalP"/>
    </source>
</evidence>
<keyword evidence="10" id="KW-0675">Receptor</keyword>
<feature type="chain" id="PRO_5046022896" evidence="8">
    <location>
        <begin position="26"/>
        <end position="1034"/>
    </location>
</feature>
<dbReference type="InterPro" id="IPR036942">
    <property type="entry name" value="Beta-barrel_TonB_sf"/>
</dbReference>
<dbReference type="Gene3D" id="2.60.40.1120">
    <property type="entry name" value="Carboxypeptidase-like, regulatory domain"/>
    <property type="match status" value="1"/>
</dbReference>
<dbReference type="PROSITE" id="PS52016">
    <property type="entry name" value="TONB_DEPENDENT_REC_3"/>
    <property type="match status" value="1"/>
</dbReference>
<sequence length="1034" mass="115835">MMKKIFRLFIFMNCLMMFLSPSLQAQNNKLSGTVSDSDGLPVPGVTVMIKGTTNGSITDVDGKYTLDVAADDQTLVFSFVGMTTKEVPVEGKTIIDVTMEQAVIGLEEVVAVGYGVQKKVNLTGAVSSIDGESIVRKASSDVLTAMQGELPGVAVLRSSGQPGAETSGIRIRGFSSVNSTSALVLIDGVEGDLTLVNPNDIESISILKDAAAAAIYGARAAAGVMLITTKSGSKDGEVKVNYNGYYGINVPGIMPERVTAWEEQDMINDSRIASKGSPEWNEEQSSWVANSNFNYRPNISKGRWDYFSATNWVDEGTKDYTTQQSHSVSISGGNRQTNYLLSGGYYTKNGLLKYGPDGYDRYNLRFKLNSEINEYVSVDAQINYTGAFTETNPYGVRSILERLYRIRARQPIYVPEEDINDTPYNGDLQVNPIDLMMNGGITKNRYESYMGKGSVTIQNIVKGLKLKVSASRQNGYYSSQQNRRHLIWYNMTGTGIRFQANNPNSLRKTKNSSFHDNIETLLTYEFSTGKHNFNVLAGTTYENYRKDEISGLAKNLNSNDFFSFNYYDASEPTNTDLSDKIETWAMNSYFGRFNYNYDNRYIFEANVRYDGSSRLAPGNRWEIFPSFSAAWRVTEEDWFDFEPISNLKLRGSWGQLGNGAVLSLYDYIATISSGTQITDAYYYQNELASKSKSWETIETSNIGLDLGFYNNRLSFTGDYYWKFNKNMLAPYQLPSLIGINVPYSNVGELKTWGWEFEVKWQDQINELSYQVALNVSDSQNELVKYEGKNIVTPGTVGLIEGYPLNTIWGYKTDGYWTSRDEYLAYKEANPGYKSFNDSKVAGGDVKYVAQGAPDHEISAGDGTPESPGDLVNLGTSNGRYLFGLNLSAQYKGFDFSAFFQGVGKRTFLVATSTIAPLFQTSTMPWSIHRDYWTEDNQDAYWPRMYDARGNDFNYKPSDKWVQNGAYIRLKNIQVGYTLPINKNIIEKARVYVSGTDVWEHSKVLSVFDPEVGNNASASYYPFFRTWSLGLNVTF</sequence>
<organism evidence="10 11">
    <name type="scientific">Draconibacterium orientale</name>
    <dbReference type="NCBI Taxonomy" id="1168034"/>
    <lineage>
        <taxon>Bacteria</taxon>
        <taxon>Pseudomonadati</taxon>
        <taxon>Bacteroidota</taxon>
        <taxon>Bacteroidia</taxon>
        <taxon>Marinilabiliales</taxon>
        <taxon>Prolixibacteraceae</taxon>
        <taxon>Draconibacterium</taxon>
    </lineage>
</organism>
<evidence type="ECO:0000313" key="11">
    <source>
        <dbReference type="Proteomes" id="UP000023772"/>
    </source>
</evidence>
<dbReference type="SUPFAM" id="SSF49464">
    <property type="entry name" value="Carboxypeptidase regulatory domain-like"/>
    <property type="match status" value="1"/>
</dbReference>
<protein>
    <submittedName>
        <fullName evidence="10">TonB-dependent receptor</fullName>
    </submittedName>
</protein>
<evidence type="ECO:0000256" key="3">
    <source>
        <dbReference type="ARBA" id="ARBA00022452"/>
    </source>
</evidence>
<evidence type="ECO:0000256" key="6">
    <source>
        <dbReference type="ARBA" id="ARBA00023237"/>
    </source>
</evidence>
<evidence type="ECO:0000256" key="5">
    <source>
        <dbReference type="ARBA" id="ARBA00023136"/>
    </source>
</evidence>
<dbReference type="SUPFAM" id="SSF56935">
    <property type="entry name" value="Porins"/>
    <property type="match status" value="1"/>
</dbReference>
<keyword evidence="5 7" id="KW-0472">Membrane</keyword>